<dbReference type="PROSITE" id="PS50158">
    <property type="entry name" value="ZF_CCHC"/>
    <property type="match status" value="1"/>
</dbReference>
<evidence type="ECO:0000256" key="2">
    <source>
        <dbReference type="SAM" id="MobiDB-lite"/>
    </source>
</evidence>
<keyword evidence="5" id="KW-1185">Reference proteome</keyword>
<dbReference type="AlphaFoldDB" id="A0AAV0K8K1"/>
<protein>
    <recommendedName>
        <fullName evidence="3">CCHC-type domain-containing protein</fullName>
    </recommendedName>
</protein>
<comment type="caution">
    <text evidence="4">The sequence shown here is derived from an EMBL/GenBank/DDBJ whole genome shotgun (WGS) entry which is preliminary data.</text>
</comment>
<keyword evidence="1" id="KW-0479">Metal-binding</keyword>
<sequence>MTTRSNFYKNSSISYKKDLSVSSVIQNLKAYNVATGNVPVTDDQPRTGEGKEGREKRKVRAEKPPRPSKRREVEEDDDRPMSHQDYVNKIRKEASSSQPYESLSADVLENSKSVLNLVAYGSDESSSSESEVEGTSQTDQTNEVDQIKTRDEQRFPLAGEPFCVVCGKYGEYICDETDDDICSLECKAELIRRLQCAKRAQSNINSDVSPSKLQGVQVMPEFRDGTWDYKQNCWSKQRSNLCTYECWKCHKPGHLAEDCLAESEDQDLARRSNSISKDLRGLYRRCHQMGDKLSGANCSSCRSSLSLATCLDCNAFFCDDAGHLNEHIRTHLSHQQYYSHKLKRLVKCCKSTCKVTKMRDLLVCQFCFDKAFDKFYDMYTASCAGNLLDFQSSRVLFVAKITLNGKPLCTSSILFVLRIRGCLIRQGELGCFDLARHRMNCLNADLEEKAYILSRSPQKGKSVQLSDFIF</sequence>
<keyword evidence="1" id="KW-0863">Zinc-finger</keyword>
<proteinExistence type="predicted"/>
<dbReference type="InterPro" id="IPR001878">
    <property type="entry name" value="Znf_CCHC"/>
</dbReference>
<dbReference type="CDD" id="cd23022">
    <property type="entry name" value="zf-HIT_DDX59"/>
    <property type="match status" value="1"/>
</dbReference>
<reference evidence="4" key="1">
    <citation type="submission" date="2022-08" db="EMBL/GenBank/DDBJ databases">
        <authorList>
            <person name="Gutierrez-Valencia J."/>
        </authorList>
    </citation>
    <scope>NUCLEOTIDE SEQUENCE</scope>
</reference>
<organism evidence="4 5">
    <name type="scientific">Linum tenue</name>
    <dbReference type="NCBI Taxonomy" id="586396"/>
    <lineage>
        <taxon>Eukaryota</taxon>
        <taxon>Viridiplantae</taxon>
        <taxon>Streptophyta</taxon>
        <taxon>Embryophyta</taxon>
        <taxon>Tracheophyta</taxon>
        <taxon>Spermatophyta</taxon>
        <taxon>Magnoliopsida</taxon>
        <taxon>eudicotyledons</taxon>
        <taxon>Gunneridae</taxon>
        <taxon>Pentapetalae</taxon>
        <taxon>rosids</taxon>
        <taxon>fabids</taxon>
        <taxon>Malpighiales</taxon>
        <taxon>Linaceae</taxon>
        <taxon>Linum</taxon>
    </lineage>
</organism>
<dbReference type="GO" id="GO:0003676">
    <property type="term" value="F:nucleic acid binding"/>
    <property type="evidence" value="ECO:0007669"/>
    <property type="project" value="InterPro"/>
</dbReference>
<dbReference type="PANTHER" id="PTHR48453:SF1">
    <property type="entry name" value="CCHC-TYPE DOMAIN-CONTAINING PROTEIN"/>
    <property type="match status" value="1"/>
</dbReference>
<dbReference type="Gene3D" id="3.30.60.220">
    <property type="match status" value="1"/>
</dbReference>
<dbReference type="EMBL" id="CAMGYJ010000005">
    <property type="protein sequence ID" value="CAI0418165.1"/>
    <property type="molecule type" value="Genomic_DNA"/>
</dbReference>
<name>A0AAV0K8K1_9ROSI</name>
<evidence type="ECO:0000259" key="3">
    <source>
        <dbReference type="PROSITE" id="PS50158"/>
    </source>
</evidence>
<feature type="compositionally biased region" description="Basic and acidic residues" evidence="2">
    <location>
        <begin position="43"/>
        <end position="84"/>
    </location>
</feature>
<feature type="compositionally biased region" description="Low complexity" evidence="2">
    <location>
        <begin position="122"/>
        <end position="136"/>
    </location>
</feature>
<dbReference type="GO" id="GO:0008270">
    <property type="term" value="F:zinc ion binding"/>
    <property type="evidence" value="ECO:0007669"/>
    <property type="project" value="UniProtKB-KW"/>
</dbReference>
<evidence type="ECO:0000313" key="4">
    <source>
        <dbReference type="EMBL" id="CAI0418165.1"/>
    </source>
</evidence>
<keyword evidence="1" id="KW-0862">Zinc</keyword>
<dbReference type="PANTHER" id="PTHR48453">
    <property type="entry name" value="CCHC-TYPE DOMAIN-CONTAINING PROTEIN"/>
    <property type="match status" value="1"/>
</dbReference>
<dbReference type="SMART" id="SM00343">
    <property type="entry name" value="ZnF_C2HC"/>
    <property type="match status" value="1"/>
</dbReference>
<evidence type="ECO:0000313" key="5">
    <source>
        <dbReference type="Proteomes" id="UP001154282"/>
    </source>
</evidence>
<dbReference type="Pfam" id="PF04438">
    <property type="entry name" value="zf-HIT"/>
    <property type="match status" value="1"/>
</dbReference>
<feature type="region of interest" description="Disordered" evidence="2">
    <location>
        <begin position="34"/>
        <end position="84"/>
    </location>
</feature>
<gene>
    <name evidence="4" type="ORF">LITE_LOCUS17570</name>
</gene>
<accession>A0AAV0K8K1</accession>
<evidence type="ECO:0000256" key="1">
    <source>
        <dbReference type="PROSITE-ProRule" id="PRU00047"/>
    </source>
</evidence>
<dbReference type="InterPro" id="IPR007529">
    <property type="entry name" value="Znf_HIT"/>
</dbReference>
<dbReference type="Proteomes" id="UP001154282">
    <property type="component" value="Unassembled WGS sequence"/>
</dbReference>
<feature type="domain" description="CCHC-type" evidence="3">
    <location>
        <begin position="246"/>
        <end position="259"/>
    </location>
</feature>
<feature type="region of interest" description="Disordered" evidence="2">
    <location>
        <begin position="120"/>
        <end position="151"/>
    </location>
</feature>